<dbReference type="AlphaFoldDB" id="A0A6A5VFU2"/>
<name>A0A6A5VFU2_9PLEO</name>
<keyword evidence="3" id="KW-1185">Reference proteome</keyword>
<evidence type="ECO:0000313" key="2">
    <source>
        <dbReference type="EMBL" id="KAF1975935.1"/>
    </source>
</evidence>
<proteinExistence type="predicted"/>
<protein>
    <recommendedName>
        <fullName evidence="4">BTB domain-containing protein</fullName>
    </recommendedName>
</protein>
<organism evidence="2 3">
    <name type="scientific">Bimuria novae-zelandiae CBS 107.79</name>
    <dbReference type="NCBI Taxonomy" id="1447943"/>
    <lineage>
        <taxon>Eukaryota</taxon>
        <taxon>Fungi</taxon>
        <taxon>Dikarya</taxon>
        <taxon>Ascomycota</taxon>
        <taxon>Pezizomycotina</taxon>
        <taxon>Dothideomycetes</taxon>
        <taxon>Pleosporomycetidae</taxon>
        <taxon>Pleosporales</taxon>
        <taxon>Massarineae</taxon>
        <taxon>Didymosphaeriaceae</taxon>
        <taxon>Bimuria</taxon>
    </lineage>
</organism>
<evidence type="ECO:0008006" key="4">
    <source>
        <dbReference type="Google" id="ProtNLM"/>
    </source>
</evidence>
<feature type="region of interest" description="Disordered" evidence="1">
    <location>
        <begin position="63"/>
        <end position="134"/>
    </location>
</feature>
<dbReference type="Proteomes" id="UP000800036">
    <property type="component" value="Unassembled WGS sequence"/>
</dbReference>
<reference evidence="2" key="1">
    <citation type="journal article" date="2020" name="Stud. Mycol.">
        <title>101 Dothideomycetes genomes: a test case for predicting lifestyles and emergence of pathogens.</title>
        <authorList>
            <person name="Haridas S."/>
            <person name="Albert R."/>
            <person name="Binder M."/>
            <person name="Bloem J."/>
            <person name="Labutti K."/>
            <person name="Salamov A."/>
            <person name="Andreopoulos B."/>
            <person name="Baker S."/>
            <person name="Barry K."/>
            <person name="Bills G."/>
            <person name="Bluhm B."/>
            <person name="Cannon C."/>
            <person name="Castanera R."/>
            <person name="Culley D."/>
            <person name="Daum C."/>
            <person name="Ezra D."/>
            <person name="Gonzalez J."/>
            <person name="Henrissat B."/>
            <person name="Kuo A."/>
            <person name="Liang C."/>
            <person name="Lipzen A."/>
            <person name="Lutzoni F."/>
            <person name="Magnuson J."/>
            <person name="Mondo S."/>
            <person name="Nolan M."/>
            <person name="Ohm R."/>
            <person name="Pangilinan J."/>
            <person name="Park H.-J."/>
            <person name="Ramirez L."/>
            <person name="Alfaro M."/>
            <person name="Sun H."/>
            <person name="Tritt A."/>
            <person name="Yoshinaga Y."/>
            <person name="Zwiers L.-H."/>
            <person name="Turgeon B."/>
            <person name="Goodwin S."/>
            <person name="Spatafora J."/>
            <person name="Crous P."/>
            <person name="Grigoriev I."/>
        </authorList>
    </citation>
    <scope>NUCLEOTIDE SEQUENCE</scope>
    <source>
        <strain evidence="2">CBS 107.79</strain>
    </source>
</reference>
<feature type="compositionally biased region" description="Polar residues" evidence="1">
    <location>
        <begin position="88"/>
        <end position="99"/>
    </location>
</feature>
<evidence type="ECO:0000256" key="1">
    <source>
        <dbReference type="SAM" id="MobiDB-lite"/>
    </source>
</evidence>
<evidence type="ECO:0000313" key="3">
    <source>
        <dbReference type="Proteomes" id="UP000800036"/>
    </source>
</evidence>
<gene>
    <name evidence="2" type="ORF">BU23DRAFT_551947</name>
</gene>
<feature type="compositionally biased region" description="Basic residues" evidence="1">
    <location>
        <begin position="76"/>
        <end position="86"/>
    </location>
</feature>
<dbReference type="EMBL" id="ML976668">
    <property type="protein sequence ID" value="KAF1975935.1"/>
    <property type="molecule type" value="Genomic_DNA"/>
</dbReference>
<dbReference type="OrthoDB" id="5326346at2759"/>
<sequence>MPIVEHYVDPHPDAVIVLRNPCIDFAPWGEALDSEVSTIESLVQLISITPSLAEPGIAERIQDDGWGDGRGIAGVHSKKKKSKKGFSRTINEIETTVENDTIGENPAGASGEPSSSTQAKEDSESAVETPMNNESESQADDFFYYVSSHILSLASPWFRRSLTNEQWTESERDEKDGLFHITVEGWDSDTLLLLLNILHLQNRKVPRRISLERLAKFALLVDYYECAEAVEVFSQMWVTYLAKATPTPSTYCRDLIFWIWVSWVFNQTYEFKNATRTAVKQCSEPIRTLGLPIPDKVLDKINLQRYEVIEQVIESFSGLRQRYESLDYVCPQNSAHSFACGSMLYGAISKAMKSIRILSPRPQVPFAGISFQKLCSDAGKIRFPFWSSHGGNHSGFHDFQETCHLTAPVTTIIDNVTSTVIGFDLESFKEPKPASA</sequence>
<accession>A0A6A5VFU2</accession>